<keyword evidence="3 7" id="KW-1133">Transmembrane helix</keyword>
<evidence type="ECO:0000313" key="10">
    <source>
        <dbReference type="Proteomes" id="UP001287356"/>
    </source>
</evidence>
<dbReference type="Proteomes" id="UP001287356">
    <property type="component" value="Unassembled WGS sequence"/>
</dbReference>
<sequence>MSGLFTQPPVDPDAPGISHTTIAVTWVFTCLAIITVGVRGWVRKKYHRWNIDEWIMLAALALQITYQAFITIACNWGLGKDFINMTLEEFMQSQKWEFFAITPAQLVSLVARISIVILLARIFGTTRVWFKWFLFGFMTLQVIVGVLGLIFSWVSKFPIETHWNPMIPLTVINKTVLFAISDLLYVIMPVWFVWRVQMKRNRKIGLVILLSLSIITAGASIAKIVIIIMGLMGTLPDSFSPDFGGAVFLTSSIEQSLVIIMGCIPTLGPLSKLQYNAFFSAVGDSIISLLTTRRRSPRGSATGSIYPGGEDVEMGGKLRISDEASAGAQKPAWEAGSGSAPGSAKGSSKSLQRTANSKPQDVTSAITYYGHTEDD</sequence>
<evidence type="ECO:0000256" key="6">
    <source>
        <dbReference type="SAM" id="MobiDB-lite"/>
    </source>
</evidence>
<evidence type="ECO:0000256" key="1">
    <source>
        <dbReference type="ARBA" id="ARBA00004141"/>
    </source>
</evidence>
<keyword evidence="2 7" id="KW-0812">Transmembrane</keyword>
<feature type="transmembrane region" description="Helical" evidence="7">
    <location>
        <begin position="132"/>
        <end position="155"/>
    </location>
</feature>
<dbReference type="Pfam" id="PF20684">
    <property type="entry name" value="Fung_rhodopsin"/>
    <property type="match status" value="1"/>
</dbReference>
<evidence type="ECO:0000256" key="4">
    <source>
        <dbReference type="ARBA" id="ARBA00023136"/>
    </source>
</evidence>
<comment type="subcellular location">
    <subcellularLocation>
        <location evidence="1">Membrane</location>
        <topology evidence="1">Multi-pass membrane protein</topology>
    </subcellularLocation>
</comment>
<feature type="region of interest" description="Disordered" evidence="6">
    <location>
        <begin position="318"/>
        <end position="375"/>
    </location>
</feature>
<evidence type="ECO:0000259" key="8">
    <source>
        <dbReference type="Pfam" id="PF20684"/>
    </source>
</evidence>
<keyword evidence="10" id="KW-1185">Reference proteome</keyword>
<evidence type="ECO:0000256" key="7">
    <source>
        <dbReference type="SAM" id="Phobius"/>
    </source>
</evidence>
<feature type="transmembrane region" description="Helical" evidence="7">
    <location>
        <begin position="54"/>
        <end position="78"/>
    </location>
</feature>
<organism evidence="9 10">
    <name type="scientific">Lasiosphaeria ovina</name>
    <dbReference type="NCBI Taxonomy" id="92902"/>
    <lineage>
        <taxon>Eukaryota</taxon>
        <taxon>Fungi</taxon>
        <taxon>Dikarya</taxon>
        <taxon>Ascomycota</taxon>
        <taxon>Pezizomycotina</taxon>
        <taxon>Sordariomycetes</taxon>
        <taxon>Sordariomycetidae</taxon>
        <taxon>Sordariales</taxon>
        <taxon>Lasiosphaeriaceae</taxon>
        <taxon>Lasiosphaeria</taxon>
    </lineage>
</organism>
<feature type="transmembrane region" description="Helical" evidence="7">
    <location>
        <begin position="175"/>
        <end position="194"/>
    </location>
</feature>
<feature type="compositionally biased region" description="Polar residues" evidence="6">
    <location>
        <begin position="351"/>
        <end position="366"/>
    </location>
</feature>
<accession>A0AAE0N9B9</accession>
<dbReference type="GO" id="GO:0016020">
    <property type="term" value="C:membrane"/>
    <property type="evidence" value="ECO:0007669"/>
    <property type="project" value="UniProtKB-SubCell"/>
</dbReference>
<evidence type="ECO:0000256" key="2">
    <source>
        <dbReference type="ARBA" id="ARBA00022692"/>
    </source>
</evidence>
<comment type="similarity">
    <text evidence="5">Belongs to the SAT4 family.</text>
</comment>
<name>A0AAE0N9B9_9PEZI</name>
<reference evidence="9" key="2">
    <citation type="submission" date="2023-06" db="EMBL/GenBank/DDBJ databases">
        <authorList>
            <consortium name="Lawrence Berkeley National Laboratory"/>
            <person name="Haridas S."/>
            <person name="Hensen N."/>
            <person name="Bonometti L."/>
            <person name="Westerberg I."/>
            <person name="Brannstrom I.O."/>
            <person name="Guillou S."/>
            <person name="Cros-Aarteil S."/>
            <person name="Calhoun S."/>
            <person name="Kuo A."/>
            <person name="Mondo S."/>
            <person name="Pangilinan J."/>
            <person name="Riley R."/>
            <person name="Labutti K."/>
            <person name="Andreopoulos B."/>
            <person name="Lipzen A."/>
            <person name="Chen C."/>
            <person name="Yanf M."/>
            <person name="Daum C."/>
            <person name="Ng V."/>
            <person name="Clum A."/>
            <person name="Steindorff A."/>
            <person name="Ohm R."/>
            <person name="Martin F."/>
            <person name="Silar P."/>
            <person name="Natvig D."/>
            <person name="Lalanne C."/>
            <person name="Gautier V."/>
            <person name="Ament-Velasquez S.L."/>
            <person name="Kruys A."/>
            <person name="Hutchinson M.I."/>
            <person name="Powell A.J."/>
            <person name="Barry K."/>
            <person name="Miller A.N."/>
            <person name="Grigoriev I.V."/>
            <person name="Debuchy R."/>
            <person name="Gladieux P."/>
            <person name="Thoren M.H."/>
            <person name="Johannesson H."/>
        </authorList>
    </citation>
    <scope>NUCLEOTIDE SEQUENCE</scope>
    <source>
        <strain evidence="9">CBS 958.72</strain>
    </source>
</reference>
<proteinExistence type="inferred from homology"/>
<dbReference type="PANTHER" id="PTHR33048">
    <property type="entry name" value="PTH11-LIKE INTEGRAL MEMBRANE PROTEIN (AFU_ORTHOLOGUE AFUA_5G11245)"/>
    <property type="match status" value="1"/>
</dbReference>
<evidence type="ECO:0000313" key="9">
    <source>
        <dbReference type="EMBL" id="KAK3375567.1"/>
    </source>
</evidence>
<keyword evidence="4 7" id="KW-0472">Membrane</keyword>
<reference evidence="9" key="1">
    <citation type="journal article" date="2023" name="Mol. Phylogenet. Evol.">
        <title>Genome-scale phylogeny and comparative genomics of the fungal order Sordariales.</title>
        <authorList>
            <person name="Hensen N."/>
            <person name="Bonometti L."/>
            <person name="Westerberg I."/>
            <person name="Brannstrom I.O."/>
            <person name="Guillou S."/>
            <person name="Cros-Aarteil S."/>
            <person name="Calhoun S."/>
            <person name="Haridas S."/>
            <person name="Kuo A."/>
            <person name="Mondo S."/>
            <person name="Pangilinan J."/>
            <person name="Riley R."/>
            <person name="LaButti K."/>
            <person name="Andreopoulos B."/>
            <person name="Lipzen A."/>
            <person name="Chen C."/>
            <person name="Yan M."/>
            <person name="Daum C."/>
            <person name="Ng V."/>
            <person name="Clum A."/>
            <person name="Steindorff A."/>
            <person name="Ohm R.A."/>
            <person name="Martin F."/>
            <person name="Silar P."/>
            <person name="Natvig D.O."/>
            <person name="Lalanne C."/>
            <person name="Gautier V."/>
            <person name="Ament-Velasquez S.L."/>
            <person name="Kruys A."/>
            <person name="Hutchinson M.I."/>
            <person name="Powell A.J."/>
            <person name="Barry K."/>
            <person name="Miller A.N."/>
            <person name="Grigoriev I.V."/>
            <person name="Debuchy R."/>
            <person name="Gladieux P."/>
            <person name="Hiltunen Thoren M."/>
            <person name="Johannesson H."/>
        </authorList>
    </citation>
    <scope>NUCLEOTIDE SEQUENCE</scope>
    <source>
        <strain evidence="9">CBS 958.72</strain>
    </source>
</reference>
<comment type="caution">
    <text evidence="9">The sequence shown here is derived from an EMBL/GenBank/DDBJ whole genome shotgun (WGS) entry which is preliminary data.</text>
</comment>
<evidence type="ECO:0000256" key="5">
    <source>
        <dbReference type="ARBA" id="ARBA00038359"/>
    </source>
</evidence>
<feature type="transmembrane region" description="Helical" evidence="7">
    <location>
        <begin position="206"/>
        <end position="231"/>
    </location>
</feature>
<dbReference type="PANTHER" id="PTHR33048:SF47">
    <property type="entry name" value="INTEGRAL MEMBRANE PROTEIN-RELATED"/>
    <property type="match status" value="1"/>
</dbReference>
<feature type="transmembrane region" description="Helical" evidence="7">
    <location>
        <begin position="243"/>
        <end position="264"/>
    </location>
</feature>
<feature type="transmembrane region" description="Helical" evidence="7">
    <location>
        <begin position="98"/>
        <end position="120"/>
    </location>
</feature>
<feature type="compositionally biased region" description="Low complexity" evidence="6">
    <location>
        <begin position="335"/>
        <end position="350"/>
    </location>
</feature>
<evidence type="ECO:0000256" key="3">
    <source>
        <dbReference type="ARBA" id="ARBA00022989"/>
    </source>
</evidence>
<dbReference type="AlphaFoldDB" id="A0AAE0N9B9"/>
<protein>
    <recommendedName>
        <fullName evidence="8">Rhodopsin domain-containing protein</fullName>
    </recommendedName>
</protein>
<dbReference type="InterPro" id="IPR049326">
    <property type="entry name" value="Rhodopsin_dom_fungi"/>
</dbReference>
<feature type="domain" description="Rhodopsin" evidence="8">
    <location>
        <begin position="39"/>
        <end position="271"/>
    </location>
</feature>
<feature type="transmembrane region" description="Helical" evidence="7">
    <location>
        <begin position="20"/>
        <end position="42"/>
    </location>
</feature>
<gene>
    <name evidence="9" type="ORF">B0T24DRAFT_523741</name>
</gene>
<dbReference type="InterPro" id="IPR052337">
    <property type="entry name" value="SAT4-like"/>
</dbReference>
<dbReference type="EMBL" id="JAULSN010000003">
    <property type="protein sequence ID" value="KAK3375567.1"/>
    <property type="molecule type" value="Genomic_DNA"/>
</dbReference>